<gene>
    <name evidence="3" type="ORF">BLS_000298</name>
</gene>
<dbReference type="GO" id="GO:0003887">
    <property type="term" value="F:DNA-directed DNA polymerase activity"/>
    <property type="evidence" value="ECO:0007669"/>
    <property type="project" value="TreeGrafter"/>
</dbReference>
<evidence type="ECO:0000256" key="2">
    <source>
        <dbReference type="SAM" id="MobiDB-lite"/>
    </source>
</evidence>
<dbReference type="EMBL" id="WNWQ01001043">
    <property type="protein sequence ID" value="KAE9962457.1"/>
    <property type="molecule type" value="Genomic_DNA"/>
</dbReference>
<evidence type="ECO:0000256" key="1">
    <source>
        <dbReference type="SAM" id="Coils"/>
    </source>
</evidence>
<reference evidence="3 4" key="1">
    <citation type="submission" date="2019-11" db="EMBL/GenBank/DDBJ databases">
        <title>Venturia inaequalis Genome Resource.</title>
        <authorList>
            <person name="Lichtner F.J."/>
        </authorList>
    </citation>
    <scope>NUCLEOTIDE SEQUENCE [LARGE SCALE GENOMIC DNA]</scope>
    <source>
        <strain evidence="3">Bline_iso_100314</strain>
    </source>
</reference>
<evidence type="ECO:0008006" key="5">
    <source>
        <dbReference type="Google" id="ProtNLM"/>
    </source>
</evidence>
<dbReference type="InterPro" id="IPR007218">
    <property type="entry name" value="DNA_pol_delta_4"/>
</dbReference>
<dbReference type="Pfam" id="PF04081">
    <property type="entry name" value="DNA_pol_delta_4"/>
    <property type="match status" value="1"/>
</dbReference>
<evidence type="ECO:0000313" key="4">
    <source>
        <dbReference type="Proteomes" id="UP000433883"/>
    </source>
</evidence>
<feature type="compositionally biased region" description="Polar residues" evidence="2">
    <location>
        <begin position="54"/>
        <end position="68"/>
    </location>
</feature>
<feature type="region of interest" description="Disordered" evidence="2">
    <location>
        <begin position="1"/>
        <end position="68"/>
    </location>
</feature>
<dbReference type="GO" id="GO:0043625">
    <property type="term" value="C:delta DNA polymerase complex"/>
    <property type="evidence" value="ECO:0007669"/>
    <property type="project" value="TreeGrafter"/>
</dbReference>
<dbReference type="PANTHER" id="PTHR14303">
    <property type="entry name" value="DNA POLYMERASE DELTA SUBUNIT 4"/>
    <property type="match status" value="1"/>
</dbReference>
<sequence length="188" mass="21102">MPPKSTRRTSSGPAAKKSTSKQATLAFHGSANKVTKPSITAPGKVKKDLHLPNLPTSVQSDADSIDTPTTSEIAVIEQAVSEAKAPLTKEEQEAERVGEAQIKKYWREKELTRMFKRVHQEDLSLHEKPCIGIARIRRWKRAQMLKMNPPIEVLAVLLKEQEENNVKAQRAHLDELMTSRFADSEVQK</sequence>
<evidence type="ECO:0000313" key="3">
    <source>
        <dbReference type="EMBL" id="KAE9962457.1"/>
    </source>
</evidence>
<name>A0A8H3YLA5_VENIN</name>
<keyword evidence="1" id="KW-0175">Coiled coil</keyword>
<dbReference type="GO" id="GO:0006261">
    <property type="term" value="P:DNA-templated DNA replication"/>
    <property type="evidence" value="ECO:0007669"/>
    <property type="project" value="TreeGrafter"/>
</dbReference>
<feature type="coiled-coil region" evidence="1">
    <location>
        <begin position="151"/>
        <end position="179"/>
    </location>
</feature>
<dbReference type="AlphaFoldDB" id="A0A8H3YLA5"/>
<dbReference type="Proteomes" id="UP000433883">
    <property type="component" value="Unassembled WGS sequence"/>
</dbReference>
<proteinExistence type="predicted"/>
<organism evidence="3 4">
    <name type="scientific">Venturia inaequalis</name>
    <name type="common">Apple scab fungus</name>
    <dbReference type="NCBI Taxonomy" id="5025"/>
    <lineage>
        <taxon>Eukaryota</taxon>
        <taxon>Fungi</taxon>
        <taxon>Dikarya</taxon>
        <taxon>Ascomycota</taxon>
        <taxon>Pezizomycotina</taxon>
        <taxon>Dothideomycetes</taxon>
        <taxon>Pleosporomycetidae</taxon>
        <taxon>Venturiales</taxon>
        <taxon>Venturiaceae</taxon>
        <taxon>Venturia</taxon>
    </lineage>
</organism>
<protein>
    <recommendedName>
        <fullName evidence="5">DNA polymerase delta subunit 4</fullName>
    </recommendedName>
</protein>
<accession>A0A8H3YLA5</accession>
<dbReference type="GO" id="GO:0000731">
    <property type="term" value="P:DNA synthesis involved in DNA repair"/>
    <property type="evidence" value="ECO:0007669"/>
    <property type="project" value="InterPro"/>
</dbReference>
<dbReference type="PANTHER" id="PTHR14303:SF0">
    <property type="entry name" value="DNA POLYMERASE DELTA SUBUNIT 4"/>
    <property type="match status" value="1"/>
</dbReference>
<comment type="caution">
    <text evidence="3">The sequence shown here is derived from an EMBL/GenBank/DDBJ whole genome shotgun (WGS) entry which is preliminary data.</text>
</comment>